<dbReference type="GO" id="GO:0051082">
    <property type="term" value="F:unfolded protein binding"/>
    <property type="evidence" value="ECO:0007669"/>
    <property type="project" value="InterPro"/>
</dbReference>
<sequence length="166" mass="18606">EEILLTASMASKQAGQVDIGQLPIPQLNQLVQQLEQEIELFTSSLNQLKLAQQKFLESQECLNKVSPENNSKDILVPLTSSMYVPGQLSDVSTVLVDVGTGYYVEMEVSKGKEYFKRKIDFVTKQMEKVQPVLAEKYKMKQVTVEILQLKIQNQMQAQQSAGPAKA</sequence>
<dbReference type="GO" id="GO:0005737">
    <property type="term" value="C:cytoplasm"/>
    <property type="evidence" value="ECO:0007669"/>
    <property type="project" value="TreeGrafter"/>
</dbReference>
<evidence type="ECO:0000256" key="3">
    <source>
        <dbReference type="SAM" id="Coils"/>
    </source>
</evidence>
<comment type="similarity">
    <text evidence="1">Belongs to the prefoldin subunit alpha family.</text>
</comment>
<reference evidence="4" key="1">
    <citation type="submission" date="2022-08" db="UniProtKB">
        <authorList>
            <consortium name="EnsemblMetazoa"/>
        </authorList>
    </citation>
    <scope>IDENTIFICATION</scope>
    <source>
        <strain evidence="4">05x7-T-G4-1.051#20</strain>
    </source>
</reference>
<dbReference type="EnsemblMetazoa" id="G3711.1">
    <property type="protein sequence ID" value="G3711.1:cds"/>
    <property type="gene ID" value="G3711"/>
</dbReference>
<evidence type="ECO:0000256" key="2">
    <source>
        <dbReference type="ARBA" id="ARBA00023186"/>
    </source>
</evidence>
<dbReference type="CDD" id="cd23157">
    <property type="entry name" value="Prefoldin_5"/>
    <property type="match status" value="1"/>
</dbReference>
<dbReference type="SUPFAM" id="SSF46579">
    <property type="entry name" value="Prefoldin"/>
    <property type="match status" value="1"/>
</dbReference>
<dbReference type="PANTHER" id="PTHR12674:SF2">
    <property type="entry name" value="PREFOLDIN SUBUNIT 5"/>
    <property type="match status" value="1"/>
</dbReference>
<keyword evidence="5" id="KW-1185">Reference proteome</keyword>
<dbReference type="NCBIfam" id="TIGR00293">
    <property type="entry name" value="prefoldin subunit alpha"/>
    <property type="match status" value="1"/>
</dbReference>
<evidence type="ECO:0008006" key="6">
    <source>
        <dbReference type="Google" id="ProtNLM"/>
    </source>
</evidence>
<dbReference type="PANTHER" id="PTHR12674">
    <property type="entry name" value="PREFOLDIN SUBUNIT 5"/>
    <property type="match status" value="1"/>
</dbReference>
<evidence type="ECO:0000313" key="4">
    <source>
        <dbReference type="EnsemblMetazoa" id="G3711.6:cds"/>
    </source>
</evidence>
<dbReference type="Proteomes" id="UP000005408">
    <property type="component" value="Unassembled WGS sequence"/>
</dbReference>
<dbReference type="GO" id="GO:1990114">
    <property type="term" value="P:RNA polymerase II core complex assembly"/>
    <property type="evidence" value="ECO:0007669"/>
    <property type="project" value="TreeGrafter"/>
</dbReference>
<dbReference type="GO" id="GO:1990113">
    <property type="term" value="P:RNA polymerase I assembly"/>
    <property type="evidence" value="ECO:0007669"/>
    <property type="project" value="TreeGrafter"/>
</dbReference>
<keyword evidence="2" id="KW-0143">Chaperone</keyword>
<dbReference type="Gene3D" id="1.10.287.370">
    <property type="match status" value="1"/>
</dbReference>
<dbReference type="GO" id="GO:0016272">
    <property type="term" value="C:prefoldin complex"/>
    <property type="evidence" value="ECO:0007669"/>
    <property type="project" value="InterPro"/>
</dbReference>
<feature type="coiled-coil region" evidence="3">
    <location>
        <begin position="24"/>
        <end position="51"/>
    </location>
</feature>
<dbReference type="GO" id="GO:0006457">
    <property type="term" value="P:protein folding"/>
    <property type="evidence" value="ECO:0007669"/>
    <property type="project" value="InterPro"/>
</dbReference>
<dbReference type="InterPro" id="IPR011599">
    <property type="entry name" value="PFD_alpha_archaea"/>
</dbReference>
<dbReference type="Pfam" id="PF02996">
    <property type="entry name" value="Prefoldin"/>
    <property type="match status" value="1"/>
</dbReference>
<accession>A0A8W8MS22</accession>
<dbReference type="FunFam" id="1.10.287.370:FF:000004">
    <property type="entry name" value="Probable prefoldin subunit 5"/>
    <property type="match status" value="1"/>
</dbReference>
<dbReference type="InterPro" id="IPR004127">
    <property type="entry name" value="Prefoldin_subunit_alpha"/>
</dbReference>
<dbReference type="GO" id="GO:1990115">
    <property type="term" value="P:RNA polymerase III assembly"/>
    <property type="evidence" value="ECO:0007669"/>
    <property type="project" value="TreeGrafter"/>
</dbReference>
<dbReference type="InterPro" id="IPR009053">
    <property type="entry name" value="Prefoldin"/>
</dbReference>
<protein>
    <recommendedName>
        <fullName evidence="6">Prefoldin subunit 5</fullName>
    </recommendedName>
</protein>
<dbReference type="EnsemblMetazoa" id="G3711.6">
    <property type="protein sequence ID" value="G3711.6:cds"/>
    <property type="gene ID" value="G3711"/>
</dbReference>
<organism evidence="4 5">
    <name type="scientific">Magallana gigas</name>
    <name type="common">Pacific oyster</name>
    <name type="synonym">Crassostrea gigas</name>
    <dbReference type="NCBI Taxonomy" id="29159"/>
    <lineage>
        <taxon>Eukaryota</taxon>
        <taxon>Metazoa</taxon>
        <taxon>Spiralia</taxon>
        <taxon>Lophotrochozoa</taxon>
        <taxon>Mollusca</taxon>
        <taxon>Bivalvia</taxon>
        <taxon>Autobranchia</taxon>
        <taxon>Pteriomorphia</taxon>
        <taxon>Ostreida</taxon>
        <taxon>Ostreoidea</taxon>
        <taxon>Ostreidae</taxon>
        <taxon>Magallana</taxon>
    </lineage>
</organism>
<name>A0A8W8MS22_MAGGI</name>
<keyword evidence="3" id="KW-0175">Coiled coil</keyword>
<proteinExistence type="inferred from homology"/>
<dbReference type="AlphaFoldDB" id="A0A8W8MS22"/>
<evidence type="ECO:0000313" key="5">
    <source>
        <dbReference type="Proteomes" id="UP000005408"/>
    </source>
</evidence>
<evidence type="ECO:0000256" key="1">
    <source>
        <dbReference type="ARBA" id="ARBA00010048"/>
    </source>
</evidence>